<name>A0A494XQE8_9BURK</name>
<sequence length="562" mass="61528">MASRRRRDDSRASVLRSPAGLARRRPRTARFGASSGSSTYRVRFVEWGAGPGGHVAHHASAIFVDGAQRPYAWPRRRALLPCLGRADSRVADDPRWLPRLRMVGMLQGRTIDQSVCVAERLRQPLSVLRRPTGALQRDRRIVDPLRCSGHGDLSALGDSTRVSTFDSADVVEAFATPAGSVGASLAGALASAYLDAIHAQVRAALERTNVTPGCRFEVLDSGLQRRGNAWRPECGLVLEALKRGHTVRAAAQSALALAAVGRQLRFDAIFEQPTRLFIDGYVFEVSGRTHIATLHDAIEITINDTQYVLRFSFDAGRWRATSETALSSAIIFGPIGDTLGHTQTYALKPSSEAAQDDRLWSLCESRSHACVSNRTGTRAEQDDLAGLTFVDQFAPSYASWNRPVSCGALLQRPVAGEAARSSSACSRPGLIYLSEGTSASLQGELFVHENAHQHLMLYGLFVPLTHKGDTNEYYSPIKGQRRNTERTLFAVHAIGNMLLYYHEAFHHGADLVSDMPRIKRYLEWFDQIKRALSGSSGLTASGHRLLASLAWAVETADVSWAT</sequence>
<proteinExistence type="predicted"/>
<feature type="compositionally biased region" description="Basic and acidic residues" evidence="1">
    <location>
        <begin position="1"/>
        <end position="11"/>
    </location>
</feature>
<dbReference type="InterPro" id="IPR026337">
    <property type="entry name" value="AKG_HExxH"/>
</dbReference>
<protein>
    <recommendedName>
        <fullName evidence="4">HEXXH motif domain-containing protein</fullName>
    </recommendedName>
</protein>
<dbReference type="Proteomes" id="UP000280434">
    <property type="component" value="Unassembled WGS sequence"/>
</dbReference>
<organism evidence="2 3">
    <name type="scientific">Trinickia fusca</name>
    <dbReference type="NCBI Taxonomy" id="2419777"/>
    <lineage>
        <taxon>Bacteria</taxon>
        <taxon>Pseudomonadati</taxon>
        <taxon>Pseudomonadota</taxon>
        <taxon>Betaproteobacteria</taxon>
        <taxon>Burkholderiales</taxon>
        <taxon>Burkholderiaceae</taxon>
        <taxon>Trinickia</taxon>
    </lineage>
</organism>
<dbReference type="AlphaFoldDB" id="A0A494XQE8"/>
<evidence type="ECO:0000313" key="3">
    <source>
        <dbReference type="Proteomes" id="UP000280434"/>
    </source>
</evidence>
<comment type="caution">
    <text evidence="2">The sequence shown here is derived from an EMBL/GenBank/DDBJ whole genome shotgun (WGS) entry which is preliminary data.</text>
</comment>
<accession>A0A494XQE8</accession>
<feature type="region of interest" description="Disordered" evidence="1">
    <location>
        <begin position="1"/>
        <end position="34"/>
    </location>
</feature>
<dbReference type="NCBIfam" id="TIGR04267">
    <property type="entry name" value="mod_HExxH"/>
    <property type="match status" value="1"/>
</dbReference>
<evidence type="ECO:0000313" key="2">
    <source>
        <dbReference type="EMBL" id="RKP52848.1"/>
    </source>
</evidence>
<evidence type="ECO:0000256" key="1">
    <source>
        <dbReference type="SAM" id="MobiDB-lite"/>
    </source>
</evidence>
<evidence type="ECO:0008006" key="4">
    <source>
        <dbReference type="Google" id="ProtNLM"/>
    </source>
</evidence>
<gene>
    <name evidence="2" type="ORF">D7S89_03335</name>
</gene>
<keyword evidence="3" id="KW-1185">Reference proteome</keyword>
<reference evidence="2 3" key="1">
    <citation type="submission" date="2018-10" db="EMBL/GenBank/DDBJ databases">
        <title>Paraburkholderia sp. 7MK8-2, isolated from soil.</title>
        <authorList>
            <person name="Gao Z.-H."/>
            <person name="Qiu L.-H."/>
        </authorList>
    </citation>
    <scope>NUCLEOTIDE SEQUENCE [LARGE SCALE GENOMIC DNA]</scope>
    <source>
        <strain evidence="2 3">7MK8-2</strain>
    </source>
</reference>
<dbReference type="EMBL" id="RBZV01000001">
    <property type="protein sequence ID" value="RKP52848.1"/>
    <property type="molecule type" value="Genomic_DNA"/>
</dbReference>